<dbReference type="Proteomes" id="UP000001977">
    <property type="component" value="Chromosome"/>
</dbReference>
<organism evidence="5 6">
    <name type="scientific">Bordetella avium (strain 197N)</name>
    <dbReference type="NCBI Taxonomy" id="360910"/>
    <lineage>
        <taxon>Bacteria</taxon>
        <taxon>Pseudomonadati</taxon>
        <taxon>Pseudomonadota</taxon>
        <taxon>Betaproteobacteria</taxon>
        <taxon>Burkholderiales</taxon>
        <taxon>Alcaligenaceae</taxon>
        <taxon>Bordetella</taxon>
    </lineage>
</organism>
<dbReference type="OrthoDB" id="9805307at2"/>
<keyword evidence="5" id="KW-0378">Hydrolase</keyword>
<dbReference type="InterPro" id="IPR036663">
    <property type="entry name" value="Fumarylacetoacetase_C_sf"/>
</dbReference>
<reference evidence="5 6" key="1">
    <citation type="journal article" date="2006" name="J. Bacteriol.">
        <title>Comparison of the genome sequence of the poultry pathogen Bordetella avium with those of B. bronchiseptica, B. pertussis, and B. parapertussis reveals extensive diversity in surface structures associated with host interaction.</title>
        <authorList>
            <person name="Sebaihia M."/>
            <person name="Preston A."/>
            <person name="Maskell D.J."/>
            <person name="Kuzmiak H."/>
            <person name="Connell T.D."/>
            <person name="King N.D."/>
            <person name="Orndorff P.E."/>
            <person name="Miyamoto D.M."/>
            <person name="Thomson N.R."/>
            <person name="Harris D."/>
            <person name="Goble A."/>
            <person name="Lord A."/>
            <person name="Murphy L."/>
            <person name="Quail M.A."/>
            <person name="Rutter S."/>
            <person name="Squares R."/>
            <person name="Squares S."/>
            <person name="Woodward J."/>
            <person name="Parkhill J."/>
            <person name="Temple L.M."/>
        </authorList>
    </citation>
    <scope>NUCLEOTIDE SEQUENCE [LARGE SCALE GENOMIC DNA]</scope>
    <source>
        <strain evidence="5 6">197N</strain>
    </source>
</reference>
<gene>
    <name evidence="5" type="ordered locus">BAV0654</name>
</gene>
<dbReference type="PANTHER" id="PTHR42796:SF4">
    <property type="entry name" value="FUMARYLACETOACETATE HYDROLASE DOMAIN-CONTAINING PROTEIN 2A"/>
    <property type="match status" value="1"/>
</dbReference>
<dbReference type="EMBL" id="AM167904">
    <property type="protein sequence ID" value="CAJ48259.1"/>
    <property type="molecule type" value="Genomic_DNA"/>
</dbReference>
<dbReference type="GeneID" id="92936163"/>
<dbReference type="HOGENOM" id="CLU_028458_3_0_4"/>
<dbReference type="PANTHER" id="PTHR42796">
    <property type="entry name" value="FUMARYLACETOACETATE HYDROLASE DOMAIN-CONTAINING PROTEIN 2A-RELATED"/>
    <property type="match status" value="1"/>
</dbReference>
<name>Q2KXH3_BORA1</name>
<evidence type="ECO:0000256" key="1">
    <source>
        <dbReference type="ARBA" id="ARBA00001946"/>
    </source>
</evidence>
<dbReference type="GO" id="GO:0016787">
    <property type="term" value="F:hydrolase activity"/>
    <property type="evidence" value="ECO:0007669"/>
    <property type="project" value="UniProtKB-KW"/>
</dbReference>
<dbReference type="GO" id="GO:0046872">
    <property type="term" value="F:metal ion binding"/>
    <property type="evidence" value="ECO:0007669"/>
    <property type="project" value="UniProtKB-KW"/>
</dbReference>
<dbReference type="SUPFAM" id="SSF56529">
    <property type="entry name" value="FAH"/>
    <property type="match status" value="1"/>
</dbReference>
<dbReference type="AlphaFoldDB" id="Q2KXH3"/>
<sequence>MKLQSFVHAGAPAWGIREGEQIRLMTSYWPDVASALAAGSQALAQAARQPAPLIDAAGLQWLAPVVAPGKILCVGLNYGRHVLEAGRELPKHPSVFARYADSLVGADQPVWRPQVSEKLDFEAELAVVIGRGGRHIPASQAMEHVAGYTCMAENSVRDFQKHNAQVTPGKNFERSGALGPWLVTADEVPDPTALRVRSYLNGDLMQDGSVADLIFSIPTLIAYISSFTPLAPGDVIATGTPEGVGATRQPPRFLRAGDVFEVDIPGVGRLANPVIDEPQNKQAV</sequence>
<dbReference type="Gene3D" id="3.90.850.10">
    <property type="entry name" value="Fumarylacetoacetase-like, C-terminal domain"/>
    <property type="match status" value="1"/>
</dbReference>
<evidence type="ECO:0000256" key="2">
    <source>
        <dbReference type="ARBA" id="ARBA00010211"/>
    </source>
</evidence>
<comment type="similarity">
    <text evidence="2">Belongs to the FAH family.</text>
</comment>
<keyword evidence="6" id="KW-1185">Reference proteome</keyword>
<dbReference type="GO" id="GO:0044281">
    <property type="term" value="P:small molecule metabolic process"/>
    <property type="evidence" value="ECO:0007669"/>
    <property type="project" value="UniProtKB-ARBA"/>
</dbReference>
<evidence type="ECO:0000313" key="6">
    <source>
        <dbReference type="Proteomes" id="UP000001977"/>
    </source>
</evidence>
<dbReference type="FunFam" id="3.90.850.10:FF:000008">
    <property type="entry name" value="FAA hydrolase family protein"/>
    <property type="match status" value="1"/>
</dbReference>
<evidence type="ECO:0000259" key="4">
    <source>
        <dbReference type="Pfam" id="PF01557"/>
    </source>
</evidence>
<comment type="cofactor">
    <cofactor evidence="1">
        <name>Mg(2+)</name>
        <dbReference type="ChEBI" id="CHEBI:18420"/>
    </cofactor>
</comment>
<dbReference type="InterPro" id="IPR011234">
    <property type="entry name" value="Fumarylacetoacetase-like_C"/>
</dbReference>
<dbReference type="KEGG" id="bav:BAV0654"/>
<keyword evidence="3" id="KW-0479">Metal-binding</keyword>
<proteinExistence type="inferred from homology"/>
<dbReference type="eggNOG" id="COG0179">
    <property type="taxonomic scope" value="Bacteria"/>
</dbReference>
<dbReference type="InterPro" id="IPR051121">
    <property type="entry name" value="FAH"/>
</dbReference>
<dbReference type="RefSeq" id="WP_012416349.1">
    <property type="nucleotide sequence ID" value="NC_010645.1"/>
</dbReference>
<protein>
    <submittedName>
        <fullName evidence="5">Hydrolase</fullName>
    </submittedName>
</protein>
<dbReference type="Pfam" id="PF01557">
    <property type="entry name" value="FAA_hydrolase"/>
    <property type="match status" value="1"/>
</dbReference>
<evidence type="ECO:0000256" key="3">
    <source>
        <dbReference type="ARBA" id="ARBA00022723"/>
    </source>
</evidence>
<dbReference type="STRING" id="360910.BAV0654"/>
<accession>Q2KXH3</accession>
<evidence type="ECO:0000313" key="5">
    <source>
        <dbReference type="EMBL" id="CAJ48259.1"/>
    </source>
</evidence>
<feature type="domain" description="Fumarylacetoacetase-like C-terminal" evidence="4">
    <location>
        <begin position="70"/>
        <end position="274"/>
    </location>
</feature>